<dbReference type="InterPro" id="IPR048583">
    <property type="entry name" value="RNase_E_G_thioredoxin-like"/>
</dbReference>
<protein>
    <recommendedName>
        <fullName evidence="4">Ribonuclease G</fullName>
    </recommendedName>
</protein>
<evidence type="ECO:0000256" key="4">
    <source>
        <dbReference type="ARBA" id="ARBA00017719"/>
    </source>
</evidence>
<evidence type="ECO:0000256" key="17">
    <source>
        <dbReference type="ARBA" id="ARBA00023136"/>
    </source>
</evidence>
<keyword evidence="13" id="KW-0255">Endonuclease</keyword>
<evidence type="ECO:0000256" key="6">
    <source>
        <dbReference type="ARBA" id="ARBA00022490"/>
    </source>
</evidence>
<dbReference type="GO" id="GO:0005737">
    <property type="term" value="C:cytoplasm"/>
    <property type="evidence" value="ECO:0007669"/>
    <property type="project" value="UniProtKB-SubCell"/>
</dbReference>
<keyword evidence="10" id="KW-0540">Nuclease</keyword>
<gene>
    <name evidence="19" type="ORF">EPICR_60081</name>
</gene>
<comment type="similarity">
    <text evidence="3">Belongs to the RNase E/G family. RNase G subfamily.</text>
</comment>
<keyword evidence="16" id="KW-0694">RNA-binding</keyword>
<sequence>MTSKILINAVAPEVCRIAKVKNSRLEEFHIETASRESLKGNIYKAVVARVEQGLQAVFVNYGVEKNGFLQKHEIHPDYFQGSFDPGQSIKQLVKTGQEILVQVMKDPIQSKGAMLTTFISLAGRHIVLMPGGRSRGISRKIEGEEERYRLKDIMGKLKIPEDFGVIIRTAGSGATKTAIEKDIRYLMRVWKNIKKSVMQETAPALLYKERNLLLRSMRDYFTPDVSEILVDDVPAHREAKKFLSVISPKHTKIVKLHKGDKPIFTKFQLEDQINSIYESRVNLKSGGSIVIEQTEALVSVDVNSGKATGEKTVEQTALNTNLEAAEEIARQLCLRDLGGIIAVDFIDMKDRKHNAKVEQTLKSFLKKDKAKTKVGKISRFGVMEMSRQRIRPSIDFGSFEPCPYCRGKGMAPSVQTLGLSLMRKLQLKTLKDSAVDLKVRVPEKLADYLLNKKRKDIHDLEAKHGISITIQPDASLLPEENRIVSNGS</sequence>
<keyword evidence="12" id="KW-0699">rRNA-binding</keyword>
<evidence type="ECO:0000256" key="13">
    <source>
        <dbReference type="ARBA" id="ARBA00022759"/>
    </source>
</evidence>
<dbReference type="SUPFAM" id="SSF50249">
    <property type="entry name" value="Nucleic acid-binding proteins"/>
    <property type="match status" value="1"/>
</dbReference>
<proteinExistence type="inferred from homology"/>
<dbReference type="GO" id="GO:0016787">
    <property type="term" value="F:hydrolase activity"/>
    <property type="evidence" value="ECO:0007669"/>
    <property type="project" value="UniProtKB-KW"/>
</dbReference>
<evidence type="ECO:0000256" key="14">
    <source>
        <dbReference type="ARBA" id="ARBA00022801"/>
    </source>
</evidence>
<dbReference type="Gene3D" id="3.40.1260.20">
    <property type="entry name" value="Ribonuclease E, catalytic domain"/>
    <property type="match status" value="1"/>
</dbReference>
<evidence type="ECO:0000256" key="8">
    <source>
        <dbReference type="ARBA" id="ARBA00022552"/>
    </source>
</evidence>
<reference evidence="19" key="1">
    <citation type="submission" date="2019-01" db="EMBL/GenBank/DDBJ databases">
        <authorList>
            <consortium name="Genoscope - CEA"/>
            <person name="William W."/>
        </authorList>
    </citation>
    <scope>NUCLEOTIDE SEQUENCE</scope>
    <source>
        <strain evidence="19">CR-1</strain>
    </source>
</reference>
<dbReference type="PROSITE" id="PS50126">
    <property type="entry name" value="S1"/>
    <property type="match status" value="1"/>
</dbReference>
<dbReference type="InterPro" id="IPR012340">
    <property type="entry name" value="NA-bd_OB-fold"/>
</dbReference>
<dbReference type="InterPro" id="IPR003029">
    <property type="entry name" value="S1_domain"/>
</dbReference>
<evidence type="ECO:0000256" key="15">
    <source>
        <dbReference type="ARBA" id="ARBA00022842"/>
    </source>
</evidence>
<evidence type="ECO:0000256" key="9">
    <source>
        <dbReference type="ARBA" id="ARBA00022694"/>
    </source>
</evidence>
<dbReference type="InterPro" id="IPR004659">
    <property type="entry name" value="RNase_E/G"/>
</dbReference>
<accession>A0A484HIY2</accession>
<name>A0A484HIY2_9BACT</name>
<evidence type="ECO:0000313" key="19">
    <source>
        <dbReference type="EMBL" id="VEN75094.1"/>
    </source>
</evidence>
<organism evidence="19">
    <name type="scientific">uncultured Desulfobacteraceae bacterium</name>
    <dbReference type="NCBI Taxonomy" id="218296"/>
    <lineage>
        <taxon>Bacteria</taxon>
        <taxon>Pseudomonadati</taxon>
        <taxon>Thermodesulfobacteriota</taxon>
        <taxon>Desulfobacteria</taxon>
        <taxon>Desulfobacterales</taxon>
        <taxon>Desulfobacteraceae</taxon>
        <taxon>environmental samples</taxon>
    </lineage>
</organism>
<evidence type="ECO:0000256" key="12">
    <source>
        <dbReference type="ARBA" id="ARBA00022730"/>
    </source>
</evidence>
<dbReference type="GO" id="GO:0008033">
    <property type="term" value="P:tRNA processing"/>
    <property type="evidence" value="ECO:0007669"/>
    <property type="project" value="UniProtKB-KW"/>
</dbReference>
<evidence type="ECO:0000256" key="3">
    <source>
        <dbReference type="ARBA" id="ARBA00005663"/>
    </source>
</evidence>
<dbReference type="Pfam" id="PF20833">
    <property type="entry name" value="RNase_E_G_Thio"/>
    <property type="match status" value="1"/>
</dbReference>
<comment type="subcellular location">
    <subcellularLocation>
        <location evidence="2">Cytoplasm</location>
    </subcellularLocation>
</comment>
<keyword evidence="6" id="KW-0963">Cytoplasm</keyword>
<dbReference type="InterPro" id="IPR019307">
    <property type="entry name" value="RNA-bd_AU-1/RNase_E/G"/>
</dbReference>
<dbReference type="NCBIfam" id="TIGR00757">
    <property type="entry name" value="RNaseEG"/>
    <property type="match status" value="1"/>
</dbReference>
<dbReference type="GO" id="GO:0006364">
    <property type="term" value="P:rRNA processing"/>
    <property type="evidence" value="ECO:0007669"/>
    <property type="project" value="UniProtKB-KW"/>
</dbReference>
<comment type="cofactor">
    <cofactor evidence="1">
        <name>Mg(2+)</name>
        <dbReference type="ChEBI" id="CHEBI:18420"/>
    </cofactor>
</comment>
<evidence type="ECO:0000256" key="16">
    <source>
        <dbReference type="ARBA" id="ARBA00022884"/>
    </source>
</evidence>
<dbReference type="PANTHER" id="PTHR30001">
    <property type="entry name" value="RIBONUCLEASE"/>
    <property type="match status" value="1"/>
</dbReference>
<dbReference type="CDD" id="cd04453">
    <property type="entry name" value="S1_RNase_E"/>
    <property type="match status" value="1"/>
</dbReference>
<keyword evidence="15" id="KW-0460">Magnesium</keyword>
<evidence type="ECO:0000256" key="10">
    <source>
        <dbReference type="ARBA" id="ARBA00022722"/>
    </source>
</evidence>
<keyword evidence="9" id="KW-0819">tRNA processing</keyword>
<evidence type="ECO:0000256" key="5">
    <source>
        <dbReference type="ARBA" id="ARBA00022475"/>
    </source>
</evidence>
<dbReference type="AlphaFoldDB" id="A0A484HIY2"/>
<evidence type="ECO:0000256" key="11">
    <source>
        <dbReference type="ARBA" id="ARBA00022723"/>
    </source>
</evidence>
<keyword evidence="14" id="KW-0378">Hydrolase</keyword>
<keyword evidence="7" id="KW-0997">Cell inner membrane</keyword>
<keyword evidence="11" id="KW-0479">Metal-binding</keyword>
<dbReference type="GO" id="GO:0004540">
    <property type="term" value="F:RNA nuclease activity"/>
    <property type="evidence" value="ECO:0007669"/>
    <property type="project" value="InterPro"/>
</dbReference>
<evidence type="ECO:0000256" key="7">
    <source>
        <dbReference type="ARBA" id="ARBA00022519"/>
    </source>
</evidence>
<evidence type="ECO:0000256" key="2">
    <source>
        <dbReference type="ARBA" id="ARBA00004496"/>
    </source>
</evidence>
<dbReference type="Pfam" id="PF10150">
    <property type="entry name" value="RNase_E_G"/>
    <property type="match status" value="1"/>
</dbReference>
<dbReference type="Gene3D" id="2.40.50.140">
    <property type="entry name" value="Nucleic acid-binding proteins"/>
    <property type="match status" value="1"/>
</dbReference>
<dbReference type="GO" id="GO:0019843">
    <property type="term" value="F:rRNA binding"/>
    <property type="evidence" value="ECO:0007669"/>
    <property type="project" value="UniProtKB-KW"/>
</dbReference>
<evidence type="ECO:0000256" key="1">
    <source>
        <dbReference type="ARBA" id="ARBA00001946"/>
    </source>
</evidence>
<feature type="domain" description="S1 motif" evidence="18">
    <location>
        <begin position="40"/>
        <end position="118"/>
    </location>
</feature>
<dbReference type="Pfam" id="PF00575">
    <property type="entry name" value="S1"/>
    <property type="match status" value="1"/>
</dbReference>
<dbReference type="GO" id="GO:0004519">
    <property type="term" value="F:endonuclease activity"/>
    <property type="evidence" value="ECO:0007669"/>
    <property type="project" value="UniProtKB-KW"/>
</dbReference>
<dbReference type="PANTHER" id="PTHR30001:SF1">
    <property type="entry name" value="RIBONUCLEASE E_G-LIKE PROTEIN, CHLOROPLASTIC"/>
    <property type="match status" value="1"/>
</dbReference>
<dbReference type="SMART" id="SM00316">
    <property type="entry name" value="S1"/>
    <property type="match status" value="1"/>
</dbReference>
<evidence type="ECO:0000259" key="18">
    <source>
        <dbReference type="PROSITE" id="PS50126"/>
    </source>
</evidence>
<keyword evidence="5" id="KW-1003">Cell membrane</keyword>
<keyword evidence="17" id="KW-0472">Membrane</keyword>
<dbReference type="EMBL" id="CAACVI010000049">
    <property type="protein sequence ID" value="VEN75094.1"/>
    <property type="molecule type" value="Genomic_DNA"/>
</dbReference>
<keyword evidence="8" id="KW-0698">rRNA processing</keyword>
<dbReference type="GO" id="GO:0046872">
    <property type="term" value="F:metal ion binding"/>
    <property type="evidence" value="ECO:0007669"/>
    <property type="project" value="UniProtKB-KW"/>
</dbReference>